<evidence type="ECO:0000256" key="1">
    <source>
        <dbReference type="SAM" id="MobiDB-lite"/>
    </source>
</evidence>
<dbReference type="SUPFAM" id="SSF54277">
    <property type="entry name" value="CAD &amp; PB1 domains"/>
    <property type="match status" value="1"/>
</dbReference>
<reference evidence="3" key="1">
    <citation type="journal article" date="2018" name="DNA Res.">
        <title>Multiple hybrid de novo genome assembly of finger millet, an orphan allotetraploid crop.</title>
        <authorList>
            <person name="Hatakeyama M."/>
            <person name="Aluri S."/>
            <person name="Balachadran M.T."/>
            <person name="Sivarajan S.R."/>
            <person name="Patrignani A."/>
            <person name="Gruter S."/>
            <person name="Poveda L."/>
            <person name="Shimizu-Inatsugi R."/>
            <person name="Baeten J."/>
            <person name="Francoijs K.J."/>
            <person name="Nataraja K.N."/>
            <person name="Reddy Y.A.N."/>
            <person name="Phadnis S."/>
            <person name="Ravikumar R.L."/>
            <person name="Schlapbach R."/>
            <person name="Sreeman S.M."/>
            <person name="Shimizu K.K."/>
        </authorList>
    </citation>
    <scope>NUCLEOTIDE SEQUENCE</scope>
</reference>
<proteinExistence type="predicted"/>
<organism evidence="3 4">
    <name type="scientific">Eleusine coracana subsp. coracana</name>
    <dbReference type="NCBI Taxonomy" id="191504"/>
    <lineage>
        <taxon>Eukaryota</taxon>
        <taxon>Viridiplantae</taxon>
        <taxon>Streptophyta</taxon>
        <taxon>Embryophyta</taxon>
        <taxon>Tracheophyta</taxon>
        <taxon>Spermatophyta</taxon>
        <taxon>Magnoliopsida</taxon>
        <taxon>Liliopsida</taxon>
        <taxon>Poales</taxon>
        <taxon>Poaceae</taxon>
        <taxon>PACMAD clade</taxon>
        <taxon>Chloridoideae</taxon>
        <taxon>Cynodonteae</taxon>
        <taxon>Eleusininae</taxon>
        <taxon>Eleusine</taxon>
    </lineage>
</organism>
<evidence type="ECO:0000313" key="3">
    <source>
        <dbReference type="EMBL" id="GJN27277.1"/>
    </source>
</evidence>
<dbReference type="EMBL" id="BQKI01000079">
    <property type="protein sequence ID" value="GJN27277.1"/>
    <property type="molecule type" value="Genomic_DNA"/>
</dbReference>
<dbReference type="Pfam" id="PF00564">
    <property type="entry name" value="PB1"/>
    <property type="match status" value="1"/>
</dbReference>
<reference evidence="3" key="2">
    <citation type="submission" date="2021-12" db="EMBL/GenBank/DDBJ databases">
        <title>Resequencing data analysis of finger millet.</title>
        <authorList>
            <person name="Hatakeyama M."/>
            <person name="Aluri S."/>
            <person name="Balachadran M.T."/>
            <person name="Sivarajan S.R."/>
            <person name="Poveda L."/>
            <person name="Shimizu-Inatsugi R."/>
            <person name="Schlapbach R."/>
            <person name="Sreeman S.M."/>
            <person name="Shimizu K.K."/>
        </authorList>
    </citation>
    <scope>NUCLEOTIDE SEQUENCE</scope>
</reference>
<dbReference type="Proteomes" id="UP001054889">
    <property type="component" value="Unassembled WGS sequence"/>
</dbReference>
<dbReference type="Pfam" id="PF24932">
    <property type="entry name" value="UBA_NBR1_C"/>
    <property type="match status" value="1"/>
</dbReference>
<dbReference type="PANTHER" id="PTHR20930">
    <property type="entry name" value="OVARIAN CARCINOMA ANTIGEN CA125-RELATED"/>
    <property type="match status" value="1"/>
</dbReference>
<evidence type="ECO:0000313" key="4">
    <source>
        <dbReference type="Proteomes" id="UP001054889"/>
    </source>
</evidence>
<dbReference type="SMART" id="SM00666">
    <property type="entry name" value="PB1"/>
    <property type="match status" value="1"/>
</dbReference>
<dbReference type="PANTHER" id="PTHR20930:SF7">
    <property type="entry name" value="OS04G0476800 PROTEIN"/>
    <property type="match status" value="1"/>
</dbReference>
<evidence type="ECO:0000259" key="2">
    <source>
        <dbReference type="PROSITE" id="PS51745"/>
    </source>
</evidence>
<dbReference type="Gene3D" id="1.10.8.10">
    <property type="entry name" value="DNA helicase RuvA subunit, C-terminal domain"/>
    <property type="match status" value="1"/>
</dbReference>
<dbReference type="Gene3D" id="3.10.20.90">
    <property type="entry name" value="Phosphatidylinositol 3-kinase Catalytic Subunit, Chain A, domain 1"/>
    <property type="match status" value="1"/>
</dbReference>
<comment type="caution">
    <text evidence="3">The sequence shown here is derived from an EMBL/GenBank/DDBJ whole genome shotgun (WGS) entry which is preliminary data.</text>
</comment>
<dbReference type="CDD" id="cd06398">
    <property type="entry name" value="PB1_Joka2"/>
    <property type="match status" value="1"/>
</dbReference>
<protein>
    <recommendedName>
        <fullName evidence="2">PB1 domain-containing protein</fullName>
    </recommendedName>
</protein>
<dbReference type="PROSITE" id="PS51745">
    <property type="entry name" value="PB1"/>
    <property type="match status" value="1"/>
</dbReference>
<sequence length="578" mass="62858">MATRFVAPPFRDRGRDLVVKVKYNGTLKRFNAHVNGSQFDHSLVALRSKIASAFKFSSDVEFILTYTDEDGDVVMLDDENDLRDAAINQKLNPLRIDIQLKNDNIKAPRTKHQALNSRSLRSTTLEDQLVHVKSAIDEAMKFVPEQVPAVLTKLSHDLRSRAASSVPSLAELLDRLATLMTPKGNAEASSGHAYGSSCSSSGGPEASRNTKIEHENKLMTGSASQSPDMQTAPGLKSVLPEDPEAQVEQAPVYHSVDSLKFTGSLGNKSHRKGSTIAESMVRRASQSKGKSATPSAVPPVSSSTYTTTPIQHTPATFVRENKLRYCPTYGHNGLLVIIQKADSHLGIHTIMEAWHNLCSINGYNVMAVEQHPFLGLVTSLMYLNFQYPNYSEAFARFQKPIILKEPEPASSTLTSIPAADKQAQILTTDHHASSSGPAFTLMASAMPAPETIPLPEYISFAVPVSASGVPAPASLPVQTPSSVSTAVLPDDTINHKEEKLLRELEELGFGQADLNKEIIRQNKYDLEQSVRDLSGLSDWDPLLGELAELMNKEAVAEGSGGSIKGLVMNLVARAKKDR</sequence>
<name>A0AAV5EXZ7_ELECO</name>
<accession>A0AAV5EXZ7</accession>
<dbReference type="InterPro" id="IPR056893">
    <property type="entry name" value="UBA_Nbr1_C"/>
</dbReference>
<feature type="domain" description="PB1" evidence="2">
    <location>
        <begin position="16"/>
        <end position="101"/>
    </location>
</feature>
<dbReference type="InterPro" id="IPR000270">
    <property type="entry name" value="PB1_dom"/>
</dbReference>
<feature type="region of interest" description="Disordered" evidence="1">
    <location>
        <begin position="184"/>
        <end position="208"/>
    </location>
</feature>
<keyword evidence="4" id="KW-1185">Reference proteome</keyword>
<dbReference type="AlphaFoldDB" id="A0AAV5EXZ7"/>
<gene>
    <name evidence="3" type="primary">gb15286</name>
    <name evidence="3" type="ORF">PR202_gb15286</name>
</gene>
<feature type="compositionally biased region" description="Low complexity" evidence="1">
    <location>
        <begin position="291"/>
        <end position="308"/>
    </location>
</feature>
<feature type="compositionally biased region" description="Low complexity" evidence="1">
    <location>
        <begin position="188"/>
        <end position="207"/>
    </location>
</feature>
<dbReference type="InterPro" id="IPR053793">
    <property type="entry name" value="PB1-like"/>
</dbReference>
<feature type="region of interest" description="Disordered" evidence="1">
    <location>
        <begin position="264"/>
        <end position="308"/>
    </location>
</feature>